<accession>A0A2H0PZ84</accession>
<evidence type="ECO:0000313" key="2">
    <source>
        <dbReference type="EMBL" id="PIR27340.1"/>
    </source>
</evidence>
<evidence type="ECO:0000259" key="1">
    <source>
        <dbReference type="SMART" id="SM00060"/>
    </source>
</evidence>
<feature type="non-terminal residue" evidence="2">
    <location>
        <position position="1"/>
    </location>
</feature>
<reference evidence="2 3" key="1">
    <citation type="submission" date="2017-09" db="EMBL/GenBank/DDBJ databases">
        <title>Depth-based differentiation of microbial function through sediment-hosted aquifers and enrichment of novel symbionts in the deep terrestrial subsurface.</title>
        <authorList>
            <person name="Probst A.J."/>
            <person name="Ladd B."/>
            <person name="Jarett J.K."/>
            <person name="Geller-Mcgrath D.E."/>
            <person name="Sieber C.M."/>
            <person name="Emerson J.B."/>
            <person name="Anantharaman K."/>
            <person name="Thomas B.C."/>
            <person name="Malmstrom R."/>
            <person name="Stieglmeier M."/>
            <person name="Klingl A."/>
            <person name="Woyke T."/>
            <person name="Ryan C.M."/>
            <person name="Banfield J.F."/>
        </authorList>
    </citation>
    <scope>NUCLEOTIDE SEQUENCE [LARGE SCALE GENOMIC DNA]</scope>
    <source>
        <strain evidence="2">CG11_big_fil_rev_8_21_14_0_20_42_15</strain>
    </source>
</reference>
<dbReference type="SMART" id="SM00060">
    <property type="entry name" value="FN3"/>
    <property type="match status" value="4"/>
</dbReference>
<dbReference type="InterPro" id="IPR013783">
    <property type="entry name" value="Ig-like_fold"/>
</dbReference>
<feature type="domain" description="Fibronectin type-III" evidence="1">
    <location>
        <begin position="11"/>
        <end position="88"/>
    </location>
</feature>
<organism evidence="2 3">
    <name type="scientific">Candidatus Berkelbacteria bacterium CG11_big_fil_rev_8_21_14_0_20_42_15</name>
    <dbReference type="NCBI Taxonomy" id="1974517"/>
    <lineage>
        <taxon>Bacteria</taxon>
        <taxon>Candidatus Berkelbacteria</taxon>
    </lineage>
</organism>
<proteinExistence type="predicted"/>
<feature type="domain" description="Fibronectin type-III" evidence="1">
    <location>
        <begin position="284"/>
        <end position="373"/>
    </location>
</feature>
<protein>
    <recommendedName>
        <fullName evidence="1">Fibronectin type-III domain-containing protein</fullName>
    </recommendedName>
</protein>
<dbReference type="SUPFAM" id="SSF49265">
    <property type="entry name" value="Fibronectin type III"/>
    <property type="match status" value="1"/>
</dbReference>
<gene>
    <name evidence="2" type="ORF">COV40_01410</name>
</gene>
<dbReference type="Proteomes" id="UP000231154">
    <property type="component" value="Unassembled WGS sequence"/>
</dbReference>
<feature type="domain" description="Fibronectin type-III" evidence="1">
    <location>
        <begin position="187"/>
        <end position="268"/>
    </location>
</feature>
<evidence type="ECO:0000313" key="3">
    <source>
        <dbReference type="Proteomes" id="UP000231154"/>
    </source>
</evidence>
<dbReference type="InterPro" id="IPR036116">
    <property type="entry name" value="FN3_sf"/>
</dbReference>
<comment type="caution">
    <text evidence="2">The sequence shown here is derived from an EMBL/GenBank/DDBJ whole genome shotgun (WGS) entry which is preliminary data.</text>
</comment>
<name>A0A2H0PZ84_9BACT</name>
<sequence length="407" mass="44294">QTAVYCSTGIVHIADGPNVIAGPSSIAVTWVSDKQTTGYVQVYEGNSYVSEQGHTSYSMSHAVTVVGLKSERAYRYKLVWTDSSGNLGESSWYNTTTAEKPQIINLRSEIISPSQVLIIWGNNYSATSKIEYGIGNYDTVVTISGEATNSTKYLSGLAGGSDYRLRVSADTSDGTEFSAGITFSTPPLPAISSLRFEPVAESAQPAVNASWTTNVETTSTIYYGAKGEGRREISQSDKVKEHKIKLENLSDNTTYEAYVLGIDNYGNIAKSDINSFITSLDTRPPKIENIIVETSNVGLNREDTAQAVVSYQTDEPAKCTVEYARGISGDSYDNKTADEEALITGHINVISDLVPRTPYHLRVICLDKSNNRSQSSGQTITSGEVQESIFNIILKTLNSLFGWLKIL</sequence>
<dbReference type="AlphaFoldDB" id="A0A2H0PZ84"/>
<feature type="domain" description="Fibronectin type-III" evidence="1">
    <location>
        <begin position="100"/>
        <end position="176"/>
    </location>
</feature>
<dbReference type="CDD" id="cd00063">
    <property type="entry name" value="FN3"/>
    <property type="match status" value="1"/>
</dbReference>
<dbReference type="EMBL" id="PCXF01000040">
    <property type="protein sequence ID" value="PIR27340.1"/>
    <property type="molecule type" value="Genomic_DNA"/>
</dbReference>
<dbReference type="Gene3D" id="2.60.40.10">
    <property type="entry name" value="Immunoglobulins"/>
    <property type="match status" value="1"/>
</dbReference>
<dbReference type="InterPro" id="IPR003961">
    <property type="entry name" value="FN3_dom"/>
</dbReference>